<dbReference type="Proteomes" id="UP000287177">
    <property type="component" value="Unassembled WGS sequence"/>
</dbReference>
<accession>A0A439DMG4</accession>
<keyword evidence="2" id="KW-1185">Reference proteome</keyword>
<sequence length="161" mass="17957">MSLPIFGGRSTLIASRAEYLCLIPSCQTSYGSHLKFQSSDLEGGIVQQTLQAVSRQIYSEQPVSPHLEKLVSEAWSLLPEPAVSVDVDVSRLNWFVATDRFHTTRRTRLSTVIDALETLDAGGDLTKKVISTRYTAGLPSVDGERRREFLRFLRRFAAPNS</sequence>
<dbReference type="EMBL" id="ATDN01000067">
    <property type="protein sequence ID" value="RWA16043.1"/>
    <property type="molecule type" value="Genomic_DNA"/>
</dbReference>
<name>A0A439DMG4_9MYCO</name>
<gene>
    <name evidence="1" type="ORF">MELE44368_08360</name>
</gene>
<protein>
    <submittedName>
        <fullName evidence="1">Uncharacterized protein</fullName>
    </submittedName>
</protein>
<comment type="caution">
    <text evidence="1">The sequence shown here is derived from an EMBL/GenBank/DDBJ whole genome shotgun (WGS) entry which is preliminary data.</text>
</comment>
<proteinExistence type="predicted"/>
<dbReference type="AlphaFoldDB" id="A0A439DMG4"/>
<evidence type="ECO:0000313" key="2">
    <source>
        <dbReference type="Proteomes" id="UP000287177"/>
    </source>
</evidence>
<evidence type="ECO:0000313" key="1">
    <source>
        <dbReference type="EMBL" id="RWA16043.1"/>
    </source>
</evidence>
<reference evidence="1 2" key="1">
    <citation type="submission" date="2013-06" db="EMBL/GenBank/DDBJ databases">
        <title>The draft sequence of the Mycobacterium elephantis genome.</title>
        <authorList>
            <person name="Pettersson F.B."/>
            <person name="Das S."/>
            <person name="Dasgupta S."/>
            <person name="Bhattacharya A."/>
            <person name="Kirsebom L.A."/>
        </authorList>
    </citation>
    <scope>NUCLEOTIDE SEQUENCE [LARGE SCALE GENOMIC DNA]</scope>
    <source>
        <strain evidence="1 2">DSM 44368</strain>
    </source>
</reference>
<organism evidence="1 2">
    <name type="scientific">Mycolicibacterium elephantis DSM 44368</name>
    <dbReference type="NCBI Taxonomy" id="1335622"/>
    <lineage>
        <taxon>Bacteria</taxon>
        <taxon>Bacillati</taxon>
        <taxon>Actinomycetota</taxon>
        <taxon>Actinomycetes</taxon>
        <taxon>Mycobacteriales</taxon>
        <taxon>Mycobacteriaceae</taxon>
        <taxon>Mycolicibacterium</taxon>
    </lineage>
</organism>